<reference evidence="1" key="1">
    <citation type="journal article" date="2015" name="Nature">
        <title>Complex archaea that bridge the gap between prokaryotes and eukaryotes.</title>
        <authorList>
            <person name="Spang A."/>
            <person name="Saw J.H."/>
            <person name="Jorgensen S.L."/>
            <person name="Zaremba-Niedzwiedzka K."/>
            <person name="Martijn J."/>
            <person name="Lind A.E."/>
            <person name="van Eijk R."/>
            <person name="Schleper C."/>
            <person name="Guy L."/>
            <person name="Ettema T.J."/>
        </authorList>
    </citation>
    <scope>NUCLEOTIDE SEQUENCE</scope>
</reference>
<name>A0A0F9CDF9_9ZZZZ</name>
<comment type="caution">
    <text evidence="1">The sequence shown here is derived from an EMBL/GenBank/DDBJ whole genome shotgun (WGS) entry which is preliminary data.</text>
</comment>
<proteinExistence type="predicted"/>
<evidence type="ECO:0000313" key="1">
    <source>
        <dbReference type="EMBL" id="KKK94761.1"/>
    </source>
</evidence>
<accession>A0A0F9CDF9</accession>
<dbReference type="AlphaFoldDB" id="A0A0F9CDF9"/>
<organism evidence="1">
    <name type="scientific">marine sediment metagenome</name>
    <dbReference type="NCBI Taxonomy" id="412755"/>
    <lineage>
        <taxon>unclassified sequences</taxon>
        <taxon>metagenomes</taxon>
        <taxon>ecological metagenomes</taxon>
    </lineage>
</organism>
<gene>
    <name evidence="1" type="ORF">LCGC14_2679620</name>
</gene>
<sequence length="75" mass="9077">MIRKQEIIRQIKRLEVEQVKIDLKRIYGPEICNVVINHVPESQEREYCYFLQQRIRCNLIKIIKPKENNSNPRIG</sequence>
<dbReference type="EMBL" id="LAZR01047206">
    <property type="protein sequence ID" value="KKK94761.1"/>
    <property type="molecule type" value="Genomic_DNA"/>
</dbReference>
<protein>
    <submittedName>
        <fullName evidence="1">Uncharacterized protein</fullName>
    </submittedName>
</protein>